<reference evidence="2 3" key="1">
    <citation type="submission" date="2021-08" db="EMBL/GenBank/DDBJ databases">
        <title>Draft Genome Sequence of Phanerochaete sordida strain YK-624.</title>
        <authorList>
            <person name="Mori T."/>
            <person name="Dohra H."/>
            <person name="Suzuki T."/>
            <person name="Kawagishi H."/>
            <person name="Hirai H."/>
        </authorList>
    </citation>
    <scope>NUCLEOTIDE SEQUENCE [LARGE SCALE GENOMIC DNA]</scope>
    <source>
        <strain evidence="2 3">YK-624</strain>
    </source>
</reference>
<dbReference type="EMBL" id="BPQB01000096">
    <property type="protein sequence ID" value="GJE98887.1"/>
    <property type="molecule type" value="Genomic_DNA"/>
</dbReference>
<evidence type="ECO:0000313" key="3">
    <source>
        <dbReference type="Proteomes" id="UP000703269"/>
    </source>
</evidence>
<sequence>MAAHTFYDVLAIERYGVSRILNELPIDDLFTCACTSRVLRHLAFGICYRDLTFRLYPPLESPETEEGRVEVVFPKRDRFNGGGKYSVVADEDLDDQDTDSEEEEAFGFKVDPATGIIKPKNVKRNDGDDAPMIDDEESGDTDGMDIDEEVDDASAAAEDSLNDTQATKALTGVLRWFSSRMYITHYVRSLELDLHHPADADASHQPVLLCDQQSFLTLLHSLPRLDNLWLKNILLAGDGDDTAALMAEAHLAPLALRHLCLDVTYRWHPRAAAPAQLLRELLMPFGTIDELRVRRWPDLAPTLAPLPAHLVVHGVVLDERVEMRPLLVALARHPQAHLLRALVSAEERGDVHESTDRAVLLAQFGVVEAVGARLEVFGCGPMNMERAAQDGGLEGDVDDALSEHVFRHLRADMLRTLVVPVTLWKTGAADIDNLRTIWSECAFVLWTLRERAH</sequence>
<comment type="caution">
    <text evidence="2">The sequence shown here is derived from an EMBL/GenBank/DDBJ whole genome shotgun (WGS) entry which is preliminary data.</text>
</comment>
<gene>
    <name evidence="2" type="ORF">PsYK624_151240</name>
</gene>
<evidence type="ECO:0000313" key="2">
    <source>
        <dbReference type="EMBL" id="GJE98887.1"/>
    </source>
</evidence>
<organism evidence="2 3">
    <name type="scientific">Phanerochaete sordida</name>
    <dbReference type="NCBI Taxonomy" id="48140"/>
    <lineage>
        <taxon>Eukaryota</taxon>
        <taxon>Fungi</taxon>
        <taxon>Dikarya</taxon>
        <taxon>Basidiomycota</taxon>
        <taxon>Agaricomycotina</taxon>
        <taxon>Agaricomycetes</taxon>
        <taxon>Polyporales</taxon>
        <taxon>Phanerochaetaceae</taxon>
        <taxon>Phanerochaete</taxon>
    </lineage>
</organism>
<feature type="region of interest" description="Disordered" evidence="1">
    <location>
        <begin position="119"/>
        <end position="146"/>
    </location>
</feature>
<evidence type="ECO:0008006" key="4">
    <source>
        <dbReference type="Google" id="ProtNLM"/>
    </source>
</evidence>
<dbReference type="Proteomes" id="UP000703269">
    <property type="component" value="Unassembled WGS sequence"/>
</dbReference>
<proteinExistence type="predicted"/>
<accession>A0A9P3GNY3</accession>
<feature type="compositionally biased region" description="Acidic residues" evidence="1">
    <location>
        <begin position="128"/>
        <end position="146"/>
    </location>
</feature>
<dbReference type="AlphaFoldDB" id="A0A9P3GNY3"/>
<evidence type="ECO:0000256" key="1">
    <source>
        <dbReference type="SAM" id="MobiDB-lite"/>
    </source>
</evidence>
<keyword evidence="3" id="KW-1185">Reference proteome</keyword>
<protein>
    <recommendedName>
        <fullName evidence="4">F-box domain-containing protein</fullName>
    </recommendedName>
</protein>
<name>A0A9P3GNY3_9APHY</name>